<dbReference type="Proteomes" id="UP001221413">
    <property type="component" value="Unassembled WGS sequence"/>
</dbReference>
<dbReference type="AlphaFoldDB" id="A0AAD6IZE4"/>
<evidence type="ECO:0000313" key="3">
    <source>
        <dbReference type="Proteomes" id="UP001221413"/>
    </source>
</evidence>
<evidence type="ECO:0000259" key="1">
    <source>
        <dbReference type="Pfam" id="PF13002"/>
    </source>
</evidence>
<keyword evidence="3" id="KW-1185">Reference proteome</keyword>
<protein>
    <recommendedName>
        <fullName evidence="1">LDB19 N-terminal domain-containing protein</fullName>
    </recommendedName>
</protein>
<proteinExistence type="predicted"/>
<dbReference type="InterPro" id="IPR024391">
    <property type="entry name" value="LDB19_N"/>
</dbReference>
<reference evidence="2" key="1">
    <citation type="submission" date="2023-01" db="EMBL/GenBank/DDBJ databases">
        <title>The chitinases involved in constricting ring structure development in the nematode-trapping fungus Drechslerella dactyloides.</title>
        <authorList>
            <person name="Wang R."/>
            <person name="Zhang L."/>
            <person name="Tang P."/>
            <person name="Li S."/>
            <person name="Liang L."/>
        </authorList>
    </citation>
    <scope>NUCLEOTIDE SEQUENCE</scope>
    <source>
        <strain evidence="2">YMF1.00031</strain>
    </source>
</reference>
<dbReference type="InterPro" id="IPR014752">
    <property type="entry name" value="Arrestin-like_C"/>
</dbReference>
<dbReference type="Gene3D" id="2.60.40.640">
    <property type="match status" value="1"/>
</dbReference>
<dbReference type="EMBL" id="JAQGDS010000004">
    <property type="protein sequence ID" value="KAJ6261545.1"/>
    <property type="molecule type" value="Genomic_DNA"/>
</dbReference>
<evidence type="ECO:0000313" key="2">
    <source>
        <dbReference type="EMBL" id="KAJ6261545.1"/>
    </source>
</evidence>
<sequence length="387" mass="44048">MFRLRPDATFTLKGEALSPKMSHWEDSPPPSLALDFVPDCPGPVVCVGNQHDSGGAILSGSINLEVFEHTTISRLTAHVSLTERYFEAAIHGCDECASKKIIIHDTDVLEPGDHPVDAGLHNYPVSFHIPGNLAVSYHDRHRTVEYKLAIRAETPAGESIHITVPFTVARFCPRELAQRRLRGVSPCFVMDMVIPTFSFGGDKFDIQVDLRSREAYTHPPNKFWEPRVIMWEILECTQELRLPCPKHSDLFKEQRHKSLNEGKTDIFSDELNLMHHGKDLGHLKDTKRFSLPVQLRRNVVNDITTPKGFRVWHEIKIKVLYMYTKPRPVDDHGHKHDDEPGTWDVRCFGLGAKLNIGEKHEFEEMESWDEEIAPPYGNIGNAPPLYQ</sequence>
<name>A0AAD6IZE4_DREDA</name>
<comment type="caution">
    <text evidence="2">The sequence shown here is derived from an EMBL/GenBank/DDBJ whole genome shotgun (WGS) entry which is preliminary data.</text>
</comment>
<accession>A0AAD6IZE4</accession>
<organism evidence="2 3">
    <name type="scientific">Drechslerella dactyloides</name>
    <name type="common">Nematode-trapping fungus</name>
    <name type="synonym">Arthrobotrys dactyloides</name>
    <dbReference type="NCBI Taxonomy" id="74499"/>
    <lineage>
        <taxon>Eukaryota</taxon>
        <taxon>Fungi</taxon>
        <taxon>Dikarya</taxon>
        <taxon>Ascomycota</taxon>
        <taxon>Pezizomycotina</taxon>
        <taxon>Orbiliomycetes</taxon>
        <taxon>Orbiliales</taxon>
        <taxon>Orbiliaceae</taxon>
        <taxon>Drechslerella</taxon>
    </lineage>
</organism>
<gene>
    <name evidence="2" type="ORF">Dda_4215</name>
</gene>
<feature type="domain" description="LDB19 N-terminal" evidence="1">
    <location>
        <begin position="84"/>
        <end position="249"/>
    </location>
</feature>
<dbReference type="Pfam" id="PF13002">
    <property type="entry name" value="LDB19"/>
    <property type="match status" value="1"/>
</dbReference>